<dbReference type="AlphaFoldDB" id="A0A938B3A6"/>
<proteinExistence type="inferred from homology"/>
<evidence type="ECO:0000259" key="2">
    <source>
        <dbReference type="Pfam" id="PF05168"/>
    </source>
</evidence>
<protein>
    <submittedName>
        <fullName evidence="3">HEPN domain-containing protein</fullName>
    </submittedName>
</protein>
<evidence type="ECO:0000313" key="3">
    <source>
        <dbReference type="EMBL" id="MBM3227052.1"/>
    </source>
</evidence>
<evidence type="ECO:0000313" key="4">
    <source>
        <dbReference type="Proteomes" id="UP000712673"/>
    </source>
</evidence>
<dbReference type="Pfam" id="PF05168">
    <property type="entry name" value="HEPN"/>
    <property type="match status" value="1"/>
</dbReference>
<gene>
    <name evidence="3" type="ORF">FJZ47_25070</name>
</gene>
<reference evidence="3" key="1">
    <citation type="submission" date="2019-03" db="EMBL/GenBank/DDBJ databases">
        <title>Lake Tanganyika Metagenome-Assembled Genomes (MAGs).</title>
        <authorList>
            <person name="Tran P."/>
        </authorList>
    </citation>
    <scope>NUCLEOTIDE SEQUENCE</scope>
    <source>
        <strain evidence="3">K_DeepCast_65m_m2_066</strain>
    </source>
</reference>
<comment type="caution">
    <text evidence="3">The sequence shown here is derived from an EMBL/GenBank/DDBJ whole genome shotgun (WGS) entry which is preliminary data.</text>
</comment>
<dbReference type="Gene3D" id="1.20.120.330">
    <property type="entry name" value="Nucleotidyltransferases domain 2"/>
    <property type="match status" value="1"/>
</dbReference>
<dbReference type="InterPro" id="IPR052226">
    <property type="entry name" value="UPF0332_toxin"/>
</dbReference>
<accession>A0A938B3A6</accession>
<feature type="non-terminal residue" evidence="3">
    <location>
        <position position="117"/>
    </location>
</feature>
<dbReference type="InterPro" id="IPR007842">
    <property type="entry name" value="HEPN_dom"/>
</dbReference>
<dbReference type="PANTHER" id="PTHR36565:SF1">
    <property type="entry name" value="UPF0332 PROTEIN TM_1000"/>
    <property type="match status" value="1"/>
</dbReference>
<feature type="domain" description="HEPN" evidence="2">
    <location>
        <begin position="3"/>
        <end position="101"/>
    </location>
</feature>
<organism evidence="3 4">
    <name type="scientific">Tectimicrobiota bacterium</name>
    <dbReference type="NCBI Taxonomy" id="2528274"/>
    <lineage>
        <taxon>Bacteria</taxon>
        <taxon>Pseudomonadati</taxon>
        <taxon>Nitrospinota/Tectimicrobiota group</taxon>
        <taxon>Candidatus Tectimicrobiota</taxon>
    </lineage>
</organism>
<dbReference type="Proteomes" id="UP000712673">
    <property type="component" value="Unassembled WGS sequence"/>
</dbReference>
<comment type="similarity">
    <text evidence="1">Belongs to the UPF0332 family.</text>
</comment>
<sequence length="117" mass="13175">MALRYAQEALEAAQVCLDRQLDRSATSRAYYAMFWAAPAALASVGIQRSTWSHSGLQASFVAELIRRRKHYPATFGQHLHRVLQLRLDADYRSEGVSHRQETAAVRWAAECIAAMPD</sequence>
<dbReference type="EMBL" id="VGLS01001168">
    <property type="protein sequence ID" value="MBM3227052.1"/>
    <property type="molecule type" value="Genomic_DNA"/>
</dbReference>
<name>A0A938B3A6_UNCTE</name>
<dbReference type="PANTHER" id="PTHR36565">
    <property type="entry name" value="UPF0332 PROTEIN TM_1000"/>
    <property type="match status" value="1"/>
</dbReference>
<evidence type="ECO:0000256" key="1">
    <source>
        <dbReference type="ARBA" id="ARBA00038248"/>
    </source>
</evidence>